<comment type="caution">
    <text evidence="2">The sequence shown here is derived from an EMBL/GenBank/DDBJ whole genome shotgun (WGS) entry which is preliminary data.</text>
</comment>
<evidence type="ECO:0000256" key="1">
    <source>
        <dbReference type="SAM" id="MobiDB-lite"/>
    </source>
</evidence>
<feature type="compositionally biased region" description="Polar residues" evidence="1">
    <location>
        <begin position="117"/>
        <end position="126"/>
    </location>
</feature>
<accession>A0AA40C5L3</accession>
<evidence type="ECO:0000313" key="3">
    <source>
        <dbReference type="Proteomes" id="UP001174934"/>
    </source>
</evidence>
<keyword evidence="3" id="KW-1185">Reference proteome</keyword>
<sequence>MSLSSLGLGGRAVDNCGRCLLRGGMPVYGRTAATLLRQPTRHVTSVAKRALATKGLPTLASATSARRKNMNTLMAAAPASNAIIAGLKKNTRAATTKTTTTMRKKRADAIAPVTASRAASSDQKLITASRFKAPPTEQHPDKPAAPPRAETPLEPETQKVVDMSNPEFQKKYKKAARKYINLMVALPILLVTSYYLFDRLALGNEPEDLRTFPSSPAAGSKTSES</sequence>
<dbReference type="Proteomes" id="UP001174934">
    <property type="component" value="Unassembled WGS sequence"/>
</dbReference>
<feature type="region of interest" description="Disordered" evidence="1">
    <location>
        <begin position="206"/>
        <end position="225"/>
    </location>
</feature>
<name>A0AA40C5L3_9PEZI</name>
<dbReference type="AlphaFoldDB" id="A0AA40C5L3"/>
<evidence type="ECO:0000313" key="2">
    <source>
        <dbReference type="EMBL" id="KAK0625519.1"/>
    </source>
</evidence>
<proteinExistence type="predicted"/>
<dbReference type="EMBL" id="JAULSR010000003">
    <property type="protein sequence ID" value="KAK0625519.1"/>
    <property type="molecule type" value="Genomic_DNA"/>
</dbReference>
<organism evidence="2 3">
    <name type="scientific">Bombardia bombarda</name>
    <dbReference type="NCBI Taxonomy" id="252184"/>
    <lineage>
        <taxon>Eukaryota</taxon>
        <taxon>Fungi</taxon>
        <taxon>Dikarya</taxon>
        <taxon>Ascomycota</taxon>
        <taxon>Pezizomycotina</taxon>
        <taxon>Sordariomycetes</taxon>
        <taxon>Sordariomycetidae</taxon>
        <taxon>Sordariales</taxon>
        <taxon>Lasiosphaeriaceae</taxon>
        <taxon>Bombardia</taxon>
    </lineage>
</organism>
<protein>
    <submittedName>
        <fullName evidence="2">Uncharacterized protein</fullName>
    </submittedName>
</protein>
<reference evidence="2" key="1">
    <citation type="submission" date="2023-06" db="EMBL/GenBank/DDBJ databases">
        <title>Genome-scale phylogeny and comparative genomics of the fungal order Sordariales.</title>
        <authorList>
            <consortium name="Lawrence Berkeley National Laboratory"/>
            <person name="Hensen N."/>
            <person name="Bonometti L."/>
            <person name="Westerberg I."/>
            <person name="Brannstrom I.O."/>
            <person name="Guillou S."/>
            <person name="Cros-Aarteil S."/>
            <person name="Calhoun S."/>
            <person name="Haridas S."/>
            <person name="Kuo A."/>
            <person name="Mondo S."/>
            <person name="Pangilinan J."/>
            <person name="Riley R."/>
            <person name="LaButti K."/>
            <person name="Andreopoulos B."/>
            <person name="Lipzen A."/>
            <person name="Chen C."/>
            <person name="Yanf M."/>
            <person name="Daum C."/>
            <person name="Ng V."/>
            <person name="Clum A."/>
            <person name="Steindorff A."/>
            <person name="Ohm R."/>
            <person name="Martin F."/>
            <person name="Silar P."/>
            <person name="Natvig D."/>
            <person name="Lalanne C."/>
            <person name="Gautier V."/>
            <person name="Ament-velasquez S.L."/>
            <person name="Kruys A."/>
            <person name="Hutchinson M.I."/>
            <person name="Powell A.J."/>
            <person name="Barry K."/>
            <person name="Miller A.N."/>
            <person name="Grigoriev I.V."/>
            <person name="Debuchy R."/>
            <person name="Gladieux P."/>
            <person name="Thoren M.H."/>
            <person name="Johannesson H."/>
        </authorList>
    </citation>
    <scope>NUCLEOTIDE SEQUENCE</scope>
    <source>
        <strain evidence="2">SMH3391-2</strain>
    </source>
</reference>
<gene>
    <name evidence="2" type="ORF">B0T17DRAFT_276029</name>
</gene>
<feature type="region of interest" description="Disordered" evidence="1">
    <location>
        <begin position="98"/>
        <end position="164"/>
    </location>
</feature>